<dbReference type="PRINTS" id="PR00326">
    <property type="entry name" value="GTP1OBG"/>
</dbReference>
<dbReference type="InterPro" id="IPR045001">
    <property type="entry name" value="DRG"/>
</dbReference>
<reference evidence="6" key="1">
    <citation type="journal article" date="2015" name="Nature">
        <title>Complex archaea that bridge the gap between prokaryotes and eukaryotes.</title>
        <authorList>
            <person name="Spang A."/>
            <person name="Saw J.H."/>
            <person name="Jorgensen S.L."/>
            <person name="Zaremba-Niedzwiedzka K."/>
            <person name="Martijn J."/>
            <person name="Lind A.E."/>
            <person name="van Eijk R."/>
            <person name="Schleper C."/>
            <person name="Guy L."/>
            <person name="Ettema T.J."/>
        </authorList>
    </citation>
    <scope>NUCLEOTIDE SEQUENCE</scope>
</reference>
<keyword evidence="2" id="KW-0342">GTP-binding</keyword>
<dbReference type="InterPro" id="IPR031167">
    <property type="entry name" value="G_OBG"/>
</dbReference>
<dbReference type="SUPFAM" id="SSF81271">
    <property type="entry name" value="TGS-like"/>
    <property type="match status" value="1"/>
</dbReference>
<proteinExistence type="predicted"/>
<feature type="domain" description="TGS" evidence="5">
    <location>
        <begin position="310"/>
        <end position="386"/>
    </location>
</feature>
<dbReference type="FunFam" id="3.10.20.30:FF:000003">
    <property type="entry name" value="Developmentally-regulated GTP-binding protein 1"/>
    <property type="match status" value="1"/>
</dbReference>
<feature type="domain" description="OBG-type G" evidence="4">
    <location>
        <begin position="75"/>
        <end position="310"/>
    </location>
</feature>
<sequence>MVIVVYIEYRMSEKVEDRIKELEERLASTKVNKATQKSINFIKAQLAKLRENLIRIASSKKGGGGGFGIRRTGDAQVAFIGFPSVGKSSLLNLLTEGDTHSKVASYDFTTVTAIPGMMNIEDAKIQLIDLPGIILGAATGKGKGKEVLGAVRTAELILIIICFREDGTINFLDLKKIRNELYNAAIRLNTRPSRISIKKQTRGGIHFTSKGPQSMDKDEVKALLNELGVNNAGVYFSEPNISPDQLIDYIMRNRIYTKEFVVINKVDLMKIPLSPEEITESIGHNHWVMISAKNQENINALRHRIFQELNLIRVYLKPPKQEADMDEPIILHKGDSMKTLCRKIHKRFVKDFRFSLVWGNSARHPGQKIANLDHIIEDGDIISIYTKMGSGK</sequence>
<dbReference type="InterPro" id="IPR012676">
    <property type="entry name" value="TGS-like"/>
</dbReference>
<dbReference type="CDD" id="cd01896">
    <property type="entry name" value="DRG"/>
    <property type="match status" value="1"/>
</dbReference>
<organism evidence="6">
    <name type="scientific">marine sediment metagenome</name>
    <dbReference type="NCBI Taxonomy" id="412755"/>
    <lineage>
        <taxon>unclassified sequences</taxon>
        <taxon>metagenomes</taxon>
        <taxon>ecological metagenomes</taxon>
    </lineage>
</organism>
<dbReference type="SUPFAM" id="SSF52540">
    <property type="entry name" value="P-loop containing nucleoside triphosphate hydrolases"/>
    <property type="match status" value="1"/>
</dbReference>
<protein>
    <recommendedName>
        <fullName evidence="7">OBG-type G domain-containing protein</fullName>
    </recommendedName>
</protein>
<dbReference type="PROSITE" id="PS51880">
    <property type="entry name" value="TGS"/>
    <property type="match status" value="1"/>
</dbReference>
<comment type="caution">
    <text evidence="6">The sequence shown here is derived from an EMBL/GenBank/DDBJ whole genome shotgun (WGS) entry which is preliminary data.</text>
</comment>
<evidence type="ECO:0000256" key="3">
    <source>
        <dbReference type="SAM" id="Coils"/>
    </source>
</evidence>
<dbReference type="PANTHER" id="PTHR43127">
    <property type="entry name" value="DEVELOPMENTALLY-REGULATED GTP-BINDING PROTEIN 2"/>
    <property type="match status" value="1"/>
</dbReference>
<keyword evidence="1" id="KW-0547">Nucleotide-binding</keyword>
<evidence type="ECO:0000259" key="5">
    <source>
        <dbReference type="PROSITE" id="PS51880"/>
    </source>
</evidence>
<dbReference type="InterPro" id="IPR031662">
    <property type="entry name" value="GTP-binding_2"/>
</dbReference>
<gene>
    <name evidence="6" type="ORF">LCGC14_1201660</name>
</gene>
<dbReference type="Pfam" id="PF02824">
    <property type="entry name" value="TGS"/>
    <property type="match status" value="1"/>
</dbReference>
<dbReference type="Pfam" id="PF16897">
    <property type="entry name" value="MMR_HSR1_Xtn"/>
    <property type="match status" value="1"/>
</dbReference>
<dbReference type="InterPro" id="IPR005225">
    <property type="entry name" value="Small_GTP-bd"/>
</dbReference>
<dbReference type="InterPro" id="IPR004095">
    <property type="entry name" value="TGS"/>
</dbReference>
<dbReference type="NCBIfam" id="TIGR00231">
    <property type="entry name" value="small_GTP"/>
    <property type="match status" value="1"/>
</dbReference>
<dbReference type="PROSITE" id="PS51710">
    <property type="entry name" value="G_OBG"/>
    <property type="match status" value="1"/>
</dbReference>
<evidence type="ECO:0000256" key="2">
    <source>
        <dbReference type="ARBA" id="ARBA00023134"/>
    </source>
</evidence>
<keyword evidence="3" id="KW-0175">Coiled coil</keyword>
<dbReference type="InterPro" id="IPR012675">
    <property type="entry name" value="Beta-grasp_dom_sf"/>
</dbReference>
<evidence type="ECO:0000313" key="6">
    <source>
        <dbReference type="EMBL" id="KKM94103.1"/>
    </source>
</evidence>
<dbReference type="Pfam" id="PF01926">
    <property type="entry name" value="MMR_HSR1"/>
    <property type="match status" value="1"/>
</dbReference>
<name>A0A0F9LL48_9ZZZZ</name>
<dbReference type="GO" id="GO:0005525">
    <property type="term" value="F:GTP binding"/>
    <property type="evidence" value="ECO:0007669"/>
    <property type="project" value="UniProtKB-KW"/>
</dbReference>
<evidence type="ECO:0000259" key="4">
    <source>
        <dbReference type="PROSITE" id="PS51710"/>
    </source>
</evidence>
<dbReference type="InterPro" id="IPR006073">
    <property type="entry name" value="GTP-bd"/>
</dbReference>
<dbReference type="Gene3D" id="3.10.20.30">
    <property type="match status" value="1"/>
</dbReference>
<accession>A0A0F9LL48</accession>
<dbReference type="AlphaFoldDB" id="A0A0F9LL48"/>
<dbReference type="Gene3D" id="3.40.50.300">
    <property type="entry name" value="P-loop containing nucleotide triphosphate hydrolases"/>
    <property type="match status" value="1"/>
</dbReference>
<dbReference type="Gene3D" id="6.10.140.1070">
    <property type="match status" value="1"/>
</dbReference>
<feature type="coiled-coil region" evidence="3">
    <location>
        <begin position="12"/>
        <end position="52"/>
    </location>
</feature>
<dbReference type="GO" id="GO:0003924">
    <property type="term" value="F:GTPase activity"/>
    <property type="evidence" value="ECO:0007669"/>
    <property type="project" value="InterPro"/>
</dbReference>
<dbReference type="InterPro" id="IPR027417">
    <property type="entry name" value="P-loop_NTPase"/>
</dbReference>
<evidence type="ECO:0000256" key="1">
    <source>
        <dbReference type="ARBA" id="ARBA00022741"/>
    </source>
</evidence>
<dbReference type="EMBL" id="LAZR01006181">
    <property type="protein sequence ID" value="KKM94103.1"/>
    <property type="molecule type" value="Genomic_DNA"/>
</dbReference>
<evidence type="ECO:0008006" key="7">
    <source>
        <dbReference type="Google" id="ProtNLM"/>
    </source>
</evidence>